<comment type="catalytic activity">
    <reaction evidence="8 9">
        <text>hydroxymethylbilane = uroporphyrinogen III + H2O</text>
        <dbReference type="Rhea" id="RHEA:18965"/>
        <dbReference type="ChEBI" id="CHEBI:15377"/>
        <dbReference type="ChEBI" id="CHEBI:57308"/>
        <dbReference type="ChEBI" id="CHEBI:57845"/>
        <dbReference type="EC" id="4.2.1.75"/>
    </reaction>
</comment>
<name>A0A7H0HFL9_9BURK</name>
<comment type="function">
    <text evidence="6 9">Catalyzes cyclization of the linear tetrapyrrole, hydroxymethylbilane, to the macrocyclic uroporphyrinogen III.</text>
</comment>
<evidence type="ECO:0000256" key="5">
    <source>
        <dbReference type="ARBA" id="ARBA00023244"/>
    </source>
</evidence>
<dbReference type="GO" id="GO:0006782">
    <property type="term" value="P:protoporphyrinogen IX biosynthetic process"/>
    <property type="evidence" value="ECO:0007669"/>
    <property type="project" value="UniProtKB-UniRule"/>
</dbReference>
<evidence type="ECO:0000256" key="7">
    <source>
        <dbReference type="ARBA" id="ARBA00040167"/>
    </source>
</evidence>
<dbReference type="Gene3D" id="3.40.50.10090">
    <property type="match status" value="2"/>
</dbReference>
<protein>
    <recommendedName>
        <fullName evidence="7 9">Uroporphyrinogen-III synthase</fullName>
        <ecNumber evidence="3 9">4.2.1.75</ecNumber>
    </recommendedName>
</protein>
<evidence type="ECO:0000313" key="12">
    <source>
        <dbReference type="Proteomes" id="UP000516057"/>
    </source>
</evidence>
<evidence type="ECO:0000256" key="4">
    <source>
        <dbReference type="ARBA" id="ARBA00023239"/>
    </source>
</evidence>
<evidence type="ECO:0000256" key="3">
    <source>
        <dbReference type="ARBA" id="ARBA00013109"/>
    </source>
</evidence>
<evidence type="ECO:0000256" key="1">
    <source>
        <dbReference type="ARBA" id="ARBA00004772"/>
    </source>
</evidence>
<dbReference type="GO" id="GO:0004852">
    <property type="term" value="F:uroporphyrinogen-III synthase activity"/>
    <property type="evidence" value="ECO:0007669"/>
    <property type="project" value="UniProtKB-UniRule"/>
</dbReference>
<dbReference type="PANTHER" id="PTHR38042">
    <property type="entry name" value="UROPORPHYRINOGEN-III SYNTHASE, CHLOROPLASTIC"/>
    <property type="match status" value="1"/>
</dbReference>
<feature type="domain" description="Tetrapyrrole biosynthesis uroporphyrinogen III synthase" evidence="10">
    <location>
        <begin position="15"/>
        <end position="253"/>
    </location>
</feature>
<evidence type="ECO:0000256" key="9">
    <source>
        <dbReference type="RuleBase" id="RU366031"/>
    </source>
</evidence>
<dbReference type="KEGG" id="amon:H9L24_21410"/>
<evidence type="ECO:0000259" key="10">
    <source>
        <dbReference type="Pfam" id="PF02602"/>
    </source>
</evidence>
<dbReference type="GO" id="GO:0006780">
    <property type="term" value="P:uroporphyrinogen III biosynthetic process"/>
    <property type="evidence" value="ECO:0007669"/>
    <property type="project" value="UniProtKB-UniRule"/>
</dbReference>
<accession>A0A7H0HFL9</accession>
<dbReference type="EC" id="4.2.1.75" evidence="3 9"/>
<dbReference type="SUPFAM" id="SSF69618">
    <property type="entry name" value="HemD-like"/>
    <property type="match status" value="1"/>
</dbReference>
<dbReference type="PANTHER" id="PTHR38042:SF1">
    <property type="entry name" value="UROPORPHYRINOGEN-III SYNTHASE, CHLOROPLASTIC"/>
    <property type="match status" value="1"/>
</dbReference>
<proteinExistence type="inferred from homology"/>
<evidence type="ECO:0000256" key="8">
    <source>
        <dbReference type="ARBA" id="ARBA00048617"/>
    </source>
</evidence>
<gene>
    <name evidence="11" type="ORF">H9L24_21410</name>
</gene>
<reference evidence="11 12" key="1">
    <citation type="submission" date="2020-08" db="EMBL/GenBank/DDBJ databases">
        <title>Genome sequence of Acidovorax monticola KACC 19171T.</title>
        <authorList>
            <person name="Hyun D.-W."/>
            <person name="Bae J.-W."/>
        </authorList>
    </citation>
    <scope>NUCLEOTIDE SEQUENCE [LARGE SCALE GENOMIC DNA]</scope>
    <source>
        <strain evidence="11 12">KACC 19171</strain>
    </source>
</reference>
<dbReference type="InterPro" id="IPR039793">
    <property type="entry name" value="UROS/Hem4"/>
</dbReference>
<dbReference type="RefSeq" id="WP_187736319.1">
    <property type="nucleotide sequence ID" value="NZ_CP060790.1"/>
</dbReference>
<keyword evidence="5 9" id="KW-0627">Porphyrin biosynthesis</keyword>
<sequence>MRRVIVTRPEHDAAQWVADLQARGIAAVALPLIAITACQGPQAQAALRAAREHLAGYRAVMFVSGNAVQHFLEPHSALALMDSAPQATKTRAWTPGPGTARALLALGIPAHRIDGPAPDAPQFDSEALWERVSAQVRPGDRVLIVRGAAEGESAGPGTGRDWLAAQIRAAGASVDFVAAYERGAPRLSSAQQAMAREAAQDGSLWLLSSSEAVAHLREAIPGQDWARAHALATHPRIAAAARAAGFSLVIECKPALGDVVASIESAP</sequence>
<evidence type="ECO:0000256" key="6">
    <source>
        <dbReference type="ARBA" id="ARBA00037589"/>
    </source>
</evidence>
<dbReference type="AlphaFoldDB" id="A0A7H0HFL9"/>
<keyword evidence="4 9" id="KW-0456">Lyase</keyword>
<comment type="pathway">
    <text evidence="1 9">Porphyrin-containing compound metabolism; protoporphyrin-IX biosynthesis; coproporphyrinogen-III from 5-aminolevulinate: step 3/4.</text>
</comment>
<evidence type="ECO:0000313" key="11">
    <source>
        <dbReference type="EMBL" id="QNP59335.1"/>
    </source>
</evidence>
<comment type="similarity">
    <text evidence="2 9">Belongs to the uroporphyrinogen-III synthase family.</text>
</comment>
<organism evidence="11 12">
    <name type="scientific">Paenacidovorax monticola</name>
    <dbReference type="NCBI Taxonomy" id="1926868"/>
    <lineage>
        <taxon>Bacteria</taxon>
        <taxon>Pseudomonadati</taxon>
        <taxon>Pseudomonadota</taxon>
        <taxon>Betaproteobacteria</taxon>
        <taxon>Burkholderiales</taxon>
        <taxon>Comamonadaceae</taxon>
        <taxon>Paenacidovorax</taxon>
    </lineage>
</organism>
<dbReference type="CDD" id="cd06578">
    <property type="entry name" value="HemD"/>
    <property type="match status" value="1"/>
</dbReference>
<evidence type="ECO:0000256" key="2">
    <source>
        <dbReference type="ARBA" id="ARBA00008133"/>
    </source>
</evidence>
<keyword evidence="12" id="KW-1185">Reference proteome</keyword>
<dbReference type="Proteomes" id="UP000516057">
    <property type="component" value="Chromosome"/>
</dbReference>
<dbReference type="InterPro" id="IPR036108">
    <property type="entry name" value="4pyrrol_syn_uPrphyn_synt_sf"/>
</dbReference>
<dbReference type="EMBL" id="CP060790">
    <property type="protein sequence ID" value="QNP59335.1"/>
    <property type="molecule type" value="Genomic_DNA"/>
</dbReference>
<dbReference type="InterPro" id="IPR003754">
    <property type="entry name" value="4pyrrol_synth_uPrphyn_synth"/>
</dbReference>
<dbReference type="Pfam" id="PF02602">
    <property type="entry name" value="HEM4"/>
    <property type="match status" value="1"/>
</dbReference>